<dbReference type="PANTHER" id="PTHR30371">
    <property type="entry name" value="SEC-INDEPENDENT PROTEIN TRANSLOCASE PROTEIN TATC"/>
    <property type="match status" value="1"/>
</dbReference>
<keyword evidence="2 5" id="KW-0812">Transmembrane</keyword>
<dbReference type="GO" id="GO:0033281">
    <property type="term" value="C:TAT protein transport complex"/>
    <property type="evidence" value="ECO:0007669"/>
    <property type="project" value="UniProtKB-UniRule"/>
</dbReference>
<comment type="caution">
    <text evidence="6">The sequence shown here is derived from an EMBL/GenBank/DDBJ whole genome shotgun (WGS) entry which is preliminary data.</text>
</comment>
<keyword evidence="5" id="KW-1003">Cell membrane</keyword>
<dbReference type="GO" id="GO:0065002">
    <property type="term" value="P:intracellular protein transmembrane transport"/>
    <property type="evidence" value="ECO:0007669"/>
    <property type="project" value="TreeGrafter"/>
</dbReference>
<evidence type="ECO:0000256" key="4">
    <source>
        <dbReference type="ARBA" id="ARBA00023136"/>
    </source>
</evidence>
<keyword evidence="3 5" id="KW-1133">Transmembrane helix</keyword>
<accession>A0A0W0ZB45</accession>
<dbReference type="NCBIfam" id="TIGR00945">
    <property type="entry name" value="tatC"/>
    <property type="match status" value="1"/>
</dbReference>
<dbReference type="OrthoDB" id="9777044at2"/>
<keyword evidence="7" id="KW-1185">Reference proteome</keyword>
<feature type="transmembrane region" description="Helical" evidence="5">
    <location>
        <begin position="208"/>
        <end position="227"/>
    </location>
</feature>
<comment type="subunit">
    <text evidence="5">The Tat system comprises two distinct complexes: a TatABC complex, containing multiple copies of TatA, TatB and TatC subunits, and a separate TatA complex, containing only TatA subunits. Substrates initially bind to the TatABC complex, which probably triggers association of the separate TatA complex to form the active translocon.</text>
</comment>
<evidence type="ECO:0000313" key="6">
    <source>
        <dbReference type="EMBL" id="KTD66327.1"/>
    </source>
</evidence>
<comment type="function">
    <text evidence="5">Part of the twin-arginine translocation (Tat) system that transports large folded proteins containing a characteristic twin-arginine motif in their signal peptide across membranes. Together with TatB, TatC is part of a receptor directly interacting with Tat signal peptides.</text>
</comment>
<dbReference type="PATRIC" id="fig|452.5.peg.101"/>
<dbReference type="GO" id="GO:0009977">
    <property type="term" value="F:proton motive force dependent protein transmembrane transporter activity"/>
    <property type="evidence" value="ECO:0007669"/>
    <property type="project" value="TreeGrafter"/>
</dbReference>
<feature type="transmembrane region" description="Helical" evidence="5">
    <location>
        <begin position="184"/>
        <end position="202"/>
    </location>
</feature>
<dbReference type="HAMAP" id="MF_00902">
    <property type="entry name" value="TatC"/>
    <property type="match status" value="1"/>
</dbReference>
<dbReference type="RefSeq" id="WP_058482032.1">
    <property type="nucleotide sequence ID" value="NZ_CAAAII010000002.1"/>
</dbReference>
<dbReference type="Pfam" id="PF00902">
    <property type="entry name" value="TatC"/>
    <property type="match status" value="1"/>
</dbReference>
<reference evidence="6 7" key="1">
    <citation type="submission" date="2015-11" db="EMBL/GenBank/DDBJ databases">
        <title>Genomic analysis of 38 Legionella species identifies large and diverse effector repertoires.</title>
        <authorList>
            <person name="Burstein D."/>
            <person name="Amaro F."/>
            <person name="Zusman T."/>
            <person name="Lifshitz Z."/>
            <person name="Cohen O."/>
            <person name="Gilbert J.A."/>
            <person name="Pupko T."/>
            <person name="Shuman H.A."/>
            <person name="Segal G."/>
        </authorList>
    </citation>
    <scope>NUCLEOTIDE SEQUENCE [LARGE SCALE GENOMIC DNA]</scope>
    <source>
        <strain evidence="6 7">Mt.St.Helens-9</strain>
    </source>
</reference>
<dbReference type="STRING" id="452.Lspi_0090"/>
<proteinExistence type="inferred from homology"/>
<dbReference type="GO" id="GO:0043953">
    <property type="term" value="P:protein transport by the Tat complex"/>
    <property type="evidence" value="ECO:0007669"/>
    <property type="project" value="UniProtKB-UniRule"/>
</dbReference>
<keyword evidence="5" id="KW-0811">Translocation</keyword>
<keyword evidence="5" id="KW-0813">Transport</keyword>
<sequence>MLNHLIELRKRALMVILFFAGLFFLFFFYANPLFQIVVTPLIQALPSGNTLIATQIASPVLTPVKLAADAALLGAMPFALIQIWLFVAPGLYRDERRILTGAMIMSLLLFCAGLLFCFYVVLPFMFQFFARAVPAGVKLMPDIAGAMGFITNMLILFGLCFQVPLLCMAAVRLHWIELSVLKQIRPYVIVGSFTAGMLLTPPDVFSQIMLAVPLCLLYELGLLLAAWQSRTLARQAP</sequence>
<dbReference type="PANTHER" id="PTHR30371:SF0">
    <property type="entry name" value="SEC-INDEPENDENT PROTEIN TRANSLOCASE PROTEIN TATC, CHLOROPLASTIC-RELATED"/>
    <property type="match status" value="1"/>
</dbReference>
<keyword evidence="4 5" id="KW-0472">Membrane</keyword>
<evidence type="ECO:0000256" key="3">
    <source>
        <dbReference type="ARBA" id="ARBA00022989"/>
    </source>
</evidence>
<evidence type="ECO:0000256" key="5">
    <source>
        <dbReference type="HAMAP-Rule" id="MF_00902"/>
    </source>
</evidence>
<dbReference type="PRINTS" id="PR01840">
    <property type="entry name" value="TATCFAMILY"/>
</dbReference>
<comment type="similarity">
    <text evidence="5">Belongs to the TatC family.</text>
</comment>
<feature type="transmembrane region" description="Helical" evidence="5">
    <location>
        <begin position="70"/>
        <end position="92"/>
    </location>
</feature>
<dbReference type="InterPro" id="IPR002033">
    <property type="entry name" value="TatC"/>
</dbReference>
<evidence type="ECO:0000256" key="1">
    <source>
        <dbReference type="ARBA" id="ARBA00004141"/>
    </source>
</evidence>
<dbReference type="AlphaFoldDB" id="A0A0W0ZB45"/>
<feature type="transmembrane region" description="Helical" evidence="5">
    <location>
        <begin position="149"/>
        <end position="172"/>
    </location>
</feature>
<comment type="subcellular location">
    <subcellularLocation>
        <location evidence="5">Cell membrane</location>
        <topology evidence="5">Multi-pass membrane protein</topology>
    </subcellularLocation>
    <subcellularLocation>
        <location evidence="1">Membrane</location>
        <topology evidence="1">Multi-pass membrane protein</topology>
    </subcellularLocation>
</comment>
<feature type="transmembrane region" description="Helical" evidence="5">
    <location>
        <begin position="104"/>
        <end position="129"/>
    </location>
</feature>
<dbReference type="EMBL" id="LNYX01000001">
    <property type="protein sequence ID" value="KTD66327.1"/>
    <property type="molecule type" value="Genomic_DNA"/>
</dbReference>
<protein>
    <recommendedName>
        <fullName evidence="5">Sec-independent protein translocase protein TatC</fullName>
    </recommendedName>
</protein>
<gene>
    <name evidence="5" type="primary">tatC</name>
    <name evidence="6" type="ORF">Lspi_0090</name>
</gene>
<evidence type="ECO:0000256" key="2">
    <source>
        <dbReference type="ARBA" id="ARBA00022692"/>
    </source>
</evidence>
<dbReference type="Proteomes" id="UP000054877">
    <property type="component" value="Unassembled WGS sequence"/>
</dbReference>
<evidence type="ECO:0000313" key="7">
    <source>
        <dbReference type="Proteomes" id="UP000054877"/>
    </source>
</evidence>
<organism evidence="6 7">
    <name type="scientific">Legionella spiritensis</name>
    <dbReference type="NCBI Taxonomy" id="452"/>
    <lineage>
        <taxon>Bacteria</taxon>
        <taxon>Pseudomonadati</taxon>
        <taxon>Pseudomonadota</taxon>
        <taxon>Gammaproteobacteria</taxon>
        <taxon>Legionellales</taxon>
        <taxon>Legionellaceae</taxon>
        <taxon>Legionella</taxon>
    </lineage>
</organism>
<name>A0A0W0ZB45_LEGSP</name>
<feature type="transmembrane region" description="Helical" evidence="5">
    <location>
        <begin position="12"/>
        <end position="30"/>
    </location>
</feature>
<keyword evidence="5" id="KW-0653">Protein transport</keyword>